<comment type="caution">
    <text evidence="1">The sequence shown here is derived from an EMBL/GenBank/DDBJ whole genome shotgun (WGS) entry which is preliminary data.</text>
</comment>
<accession>A0AAP0J5E6</accession>
<dbReference type="Proteomes" id="UP001420932">
    <property type="component" value="Unassembled WGS sequence"/>
</dbReference>
<gene>
    <name evidence="1" type="ORF">Syun_016789</name>
</gene>
<reference evidence="1 2" key="1">
    <citation type="submission" date="2024-01" db="EMBL/GenBank/DDBJ databases">
        <title>Genome assemblies of Stephania.</title>
        <authorList>
            <person name="Yang L."/>
        </authorList>
    </citation>
    <scope>NUCLEOTIDE SEQUENCE [LARGE SCALE GENOMIC DNA]</scope>
    <source>
        <strain evidence="1">YNDBR</strain>
        <tissue evidence="1">Leaf</tissue>
    </source>
</reference>
<dbReference type="AlphaFoldDB" id="A0AAP0J5E6"/>
<evidence type="ECO:0000313" key="1">
    <source>
        <dbReference type="EMBL" id="KAK9127992.1"/>
    </source>
</evidence>
<organism evidence="1 2">
    <name type="scientific">Stephania yunnanensis</name>
    <dbReference type="NCBI Taxonomy" id="152371"/>
    <lineage>
        <taxon>Eukaryota</taxon>
        <taxon>Viridiplantae</taxon>
        <taxon>Streptophyta</taxon>
        <taxon>Embryophyta</taxon>
        <taxon>Tracheophyta</taxon>
        <taxon>Spermatophyta</taxon>
        <taxon>Magnoliopsida</taxon>
        <taxon>Ranunculales</taxon>
        <taxon>Menispermaceae</taxon>
        <taxon>Menispermoideae</taxon>
        <taxon>Cissampelideae</taxon>
        <taxon>Stephania</taxon>
    </lineage>
</organism>
<proteinExistence type="predicted"/>
<evidence type="ECO:0000313" key="2">
    <source>
        <dbReference type="Proteomes" id="UP001420932"/>
    </source>
</evidence>
<protein>
    <submittedName>
        <fullName evidence="1">Uncharacterized protein</fullName>
    </submittedName>
</protein>
<name>A0AAP0J5E6_9MAGN</name>
<dbReference type="EMBL" id="JBBNAF010000007">
    <property type="protein sequence ID" value="KAK9127992.1"/>
    <property type="molecule type" value="Genomic_DNA"/>
</dbReference>
<keyword evidence="2" id="KW-1185">Reference proteome</keyword>
<sequence>MRGGCDSRLKGFEGTKESLRVWIVGQRERGGGQGFERKKWWRDMGNACTGKVLGRSIQGVGEGSIASS</sequence>